<dbReference type="AlphaFoldDB" id="A0AAW1KG58"/>
<protein>
    <submittedName>
        <fullName evidence="9">DDE superfamily endonuclease</fullName>
    </submittedName>
</protein>
<sequence length="156" mass="17833">MSSSDSENELSNTPPNIIQLATNTTKNLLPEKSRERYEKVYQQWAGVQQTMKGYHSINTQLICDSSLKILHVNARFPGRPWLLTPIQNPENPDEEEYNSRHASARATVERCNGLLKMRFRCLLKHRNRVLHYTPQAASKIINACVVLHNMCISVAC</sequence>
<organism evidence="9 10">
    <name type="scientific">Popillia japonica</name>
    <name type="common">Japanese beetle</name>
    <dbReference type="NCBI Taxonomy" id="7064"/>
    <lineage>
        <taxon>Eukaryota</taxon>
        <taxon>Metazoa</taxon>
        <taxon>Ecdysozoa</taxon>
        <taxon>Arthropoda</taxon>
        <taxon>Hexapoda</taxon>
        <taxon>Insecta</taxon>
        <taxon>Pterygota</taxon>
        <taxon>Neoptera</taxon>
        <taxon>Endopterygota</taxon>
        <taxon>Coleoptera</taxon>
        <taxon>Polyphaga</taxon>
        <taxon>Scarabaeiformia</taxon>
        <taxon>Scarabaeidae</taxon>
        <taxon>Rutelinae</taxon>
        <taxon>Popillia</taxon>
    </lineage>
</organism>
<dbReference type="InterPro" id="IPR045249">
    <property type="entry name" value="HARBI1-like"/>
</dbReference>
<evidence type="ECO:0000259" key="8">
    <source>
        <dbReference type="Pfam" id="PF13359"/>
    </source>
</evidence>
<dbReference type="InterPro" id="IPR027806">
    <property type="entry name" value="HARBI1_dom"/>
</dbReference>
<proteinExistence type="inferred from homology"/>
<dbReference type="PANTHER" id="PTHR22930">
    <property type="match status" value="1"/>
</dbReference>
<comment type="cofactor">
    <cofactor evidence="1">
        <name>a divalent metal cation</name>
        <dbReference type="ChEBI" id="CHEBI:60240"/>
    </cofactor>
</comment>
<gene>
    <name evidence="9" type="ORF">QE152_g23701</name>
</gene>
<comment type="subcellular location">
    <subcellularLocation>
        <location evidence="2">Nucleus</location>
    </subcellularLocation>
</comment>
<evidence type="ECO:0000256" key="6">
    <source>
        <dbReference type="ARBA" id="ARBA00022801"/>
    </source>
</evidence>
<keyword evidence="9" id="KW-0255">Endonuclease</keyword>
<reference evidence="9 10" key="1">
    <citation type="journal article" date="2024" name="BMC Genomics">
        <title>De novo assembly and annotation of Popillia japonica's genome with initial clues to its potential as an invasive pest.</title>
        <authorList>
            <person name="Cucini C."/>
            <person name="Boschi S."/>
            <person name="Funari R."/>
            <person name="Cardaioli E."/>
            <person name="Iannotti N."/>
            <person name="Marturano G."/>
            <person name="Paoli F."/>
            <person name="Bruttini M."/>
            <person name="Carapelli A."/>
            <person name="Frati F."/>
            <person name="Nardi F."/>
        </authorList>
    </citation>
    <scope>NUCLEOTIDE SEQUENCE [LARGE SCALE GENOMIC DNA]</scope>
    <source>
        <strain evidence="9">DMR45628</strain>
    </source>
</reference>
<comment type="similarity">
    <text evidence="3">Belongs to the HARBI1 family.</text>
</comment>
<dbReference type="EMBL" id="JASPKY010000239">
    <property type="protein sequence ID" value="KAK9717536.1"/>
    <property type="molecule type" value="Genomic_DNA"/>
</dbReference>
<dbReference type="PANTHER" id="PTHR22930:SF289">
    <property type="entry name" value="DDE TNP4 DOMAIN-CONTAINING PROTEIN-RELATED"/>
    <property type="match status" value="1"/>
</dbReference>
<evidence type="ECO:0000256" key="5">
    <source>
        <dbReference type="ARBA" id="ARBA00022723"/>
    </source>
</evidence>
<evidence type="ECO:0000256" key="3">
    <source>
        <dbReference type="ARBA" id="ARBA00006958"/>
    </source>
</evidence>
<evidence type="ECO:0000313" key="10">
    <source>
        <dbReference type="Proteomes" id="UP001458880"/>
    </source>
</evidence>
<evidence type="ECO:0000256" key="4">
    <source>
        <dbReference type="ARBA" id="ARBA00022722"/>
    </source>
</evidence>
<feature type="domain" description="DDE Tnp4" evidence="8">
    <location>
        <begin position="74"/>
        <end position="149"/>
    </location>
</feature>
<accession>A0AAW1KG58</accession>
<evidence type="ECO:0000256" key="7">
    <source>
        <dbReference type="ARBA" id="ARBA00023242"/>
    </source>
</evidence>
<dbReference type="GO" id="GO:0046872">
    <property type="term" value="F:metal ion binding"/>
    <property type="evidence" value="ECO:0007669"/>
    <property type="project" value="UniProtKB-KW"/>
</dbReference>
<evidence type="ECO:0000256" key="1">
    <source>
        <dbReference type="ARBA" id="ARBA00001968"/>
    </source>
</evidence>
<comment type="caution">
    <text evidence="9">The sequence shown here is derived from an EMBL/GenBank/DDBJ whole genome shotgun (WGS) entry which is preliminary data.</text>
</comment>
<keyword evidence="5" id="KW-0479">Metal-binding</keyword>
<keyword evidence="6" id="KW-0378">Hydrolase</keyword>
<dbReference type="GO" id="GO:0005634">
    <property type="term" value="C:nucleus"/>
    <property type="evidence" value="ECO:0007669"/>
    <property type="project" value="UniProtKB-SubCell"/>
</dbReference>
<evidence type="ECO:0000256" key="2">
    <source>
        <dbReference type="ARBA" id="ARBA00004123"/>
    </source>
</evidence>
<dbReference type="GO" id="GO:0004519">
    <property type="term" value="F:endonuclease activity"/>
    <property type="evidence" value="ECO:0007669"/>
    <property type="project" value="UniProtKB-KW"/>
</dbReference>
<dbReference type="GO" id="GO:0016787">
    <property type="term" value="F:hydrolase activity"/>
    <property type="evidence" value="ECO:0007669"/>
    <property type="project" value="UniProtKB-KW"/>
</dbReference>
<name>A0AAW1KG58_POPJA</name>
<keyword evidence="4" id="KW-0540">Nuclease</keyword>
<dbReference type="Pfam" id="PF13359">
    <property type="entry name" value="DDE_Tnp_4"/>
    <property type="match status" value="1"/>
</dbReference>
<evidence type="ECO:0000313" key="9">
    <source>
        <dbReference type="EMBL" id="KAK9717536.1"/>
    </source>
</evidence>
<dbReference type="Proteomes" id="UP001458880">
    <property type="component" value="Unassembled WGS sequence"/>
</dbReference>
<keyword evidence="7" id="KW-0539">Nucleus</keyword>
<keyword evidence="10" id="KW-1185">Reference proteome</keyword>